<evidence type="ECO:0000313" key="2">
    <source>
        <dbReference type="Proteomes" id="UP000215335"/>
    </source>
</evidence>
<protein>
    <submittedName>
        <fullName evidence="1">Uncharacterized protein</fullName>
    </submittedName>
</protein>
<dbReference type="AlphaFoldDB" id="A0A232EDA1"/>
<evidence type="ECO:0000313" key="1">
    <source>
        <dbReference type="EMBL" id="OXU16326.1"/>
    </source>
</evidence>
<accession>A0A232EDA1</accession>
<name>A0A232EDA1_9HYME</name>
<sequence>MEKVSELRSQLRAFRNASADEQTRADCFRADLELELFESYLRTTLDRRETRFLMARHHNSSSHPVLYDPQLPQLFVKSCKKELVFTDPNGKQSHIKTRPDQFITQNALQPAQAIKRITSILPDNLTRLLNQSDSVLTLWNYLSADDIFNLYIGCHENSIFHRLGIPFDSSSIRYSGPNGLNQMLEDATTFTFRSISFSSNVNVFETPFVVKTLRDE</sequence>
<organism evidence="1 2">
    <name type="scientific">Trichomalopsis sarcophagae</name>
    <dbReference type="NCBI Taxonomy" id="543379"/>
    <lineage>
        <taxon>Eukaryota</taxon>
        <taxon>Metazoa</taxon>
        <taxon>Ecdysozoa</taxon>
        <taxon>Arthropoda</taxon>
        <taxon>Hexapoda</taxon>
        <taxon>Insecta</taxon>
        <taxon>Pterygota</taxon>
        <taxon>Neoptera</taxon>
        <taxon>Endopterygota</taxon>
        <taxon>Hymenoptera</taxon>
        <taxon>Apocrita</taxon>
        <taxon>Proctotrupomorpha</taxon>
        <taxon>Chalcidoidea</taxon>
        <taxon>Pteromalidae</taxon>
        <taxon>Pteromalinae</taxon>
        <taxon>Trichomalopsis</taxon>
    </lineage>
</organism>
<keyword evidence="2" id="KW-1185">Reference proteome</keyword>
<reference evidence="1 2" key="1">
    <citation type="journal article" date="2017" name="Curr. Biol.">
        <title>The Evolution of Venom by Co-option of Single-Copy Genes.</title>
        <authorList>
            <person name="Martinson E.O."/>
            <person name="Mrinalini"/>
            <person name="Kelkar Y.D."/>
            <person name="Chang C.H."/>
            <person name="Werren J.H."/>
        </authorList>
    </citation>
    <scope>NUCLEOTIDE SEQUENCE [LARGE SCALE GENOMIC DNA]</scope>
    <source>
        <strain evidence="1 2">Alberta</strain>
        <tissue evidence="1">Whole body</tissue>
    </source>
</reference>
<dbReference type="Proteomes" id="UP000215335">
    <property type="component" value="Unassembled WGS sequence"/>
</dbReference>
<gene>
    <name evidence="1" type="ORF">TSAR_014635</name>
</gene>
<dbReference type="EMBL" id="NNAY01007371">
    <property type="protein sequence ID" value="OXU16326.1"/>
    <property type="molecule type" value="Genomic_DNA"/>
</dbReference>
<comment type="caution">
    <text evidence="1">The sequence shown here is derived from an EMBL/GenBank/DDBJ whole genome shotgun (WGS) entry which is preliminary data.</text>
</comment>
<proteinExistence type="predicted"/>